<evidence type="ECO:0000313" key="3">
    <source>
        <dbReference type="WBParaSite" id="TASK_0000281801-mRNA-1"/>
    </source>
</evidence>
<proteinExistence type="predicted"/>
<dbReference type="WBParaSite" id="TASK_0000281801-mRNA-1">
    <property type="protein sequence ID" value="TASK_0000281801-mRNA-1"/>
    <property type="gene ID" value="TASK_0000281801"/>
</dbReference>
<name>A0A0R3VZH4_TAEAS</name>
<organism evidence="3">
    <name type="scientific">Taenia asiatica</name>
    <name type="common">Asian tapeworm</name>
    <dbReference type="NCBI Taxonomy" id="60517"/>
    <lineage>
        <taxon>Eukaryota</taxon>
        <taxon>Metazoa</taxon>
        <taxon>Spiralia</taxon>
        <taxon>Lophotrochozoa</taxon>
        <taxon>Platyhelminthes</taxon>
        <taxon>Cestoda</taxon>
        <taxon>Eucestoda</taxon>
        <taxon>Cyclophyllidea</taxon>
        <taxon>Taeniidae</taxon>
        <taxon>Taenia</taxon>
    </lineage>
</organism>
<reference evidence="3" key="1">
    <citation type="submission" date="2017-02" db="UniProtKB">
        <authorList>
            <consortium name="WormBaseParasite"/>
        </authorList>
    </citation>
    <scope>IDENTIFICATION</scope>
</reference>
<dbReference type="Proteomes" id="UP000282613">
    <property type="component" value="Unassembled WGS sequence"/>
</dbReference>
<accession>A0A0R3VZH4</accession>
<dbReference type="EMBL" id="UYRS01003275">
    <property type="protein sequence ID" value="VDK26263.1"/>
    <property type="molecule type" value="Genomic_DNA"/>
</dbReference>
<keyword evidence="2" id="KW-1185">Reference proteome</keyword>
<protein>
    <submittedName>
        <fullName evidence="3">Molybdopterin molybdenumtransferase MoeA</fullName>
    </submittedName>
</protein>
<gene>
    <name evidence="1" type="ORF">TASK_LOCUS2819</name>
</gene>
<evidence type="ECO:0000313" key="1">
    <source>
        <dbReference type="EMBL" id="VDK26263.1"/>
    </source>
</evidence>
<reference evidence="1 2" key="2">
    <citation type="submission" date="2018-11" db="EMBL/GenBank/DDBJ databases">
        <authorList>
            <consortium name="Pathogen Informatics"/>
        </authorList>
    </citation>
    <scope>NUCLEOTIDE SEQUENCE [LARGE SCALE GENOMIC DNA]</scope>
</reference>
<sequence length="58" mass="6228">MDPCDMNKTVRSARANVSQDGHFFNGIVQSIVDAAAGDVILRSTQVVPPPVHFGNAYL</sequence>
<evidence type="ECO:0000313" key="2">
    <source>
        <dbReference type="Proteomes" id="UP000282613"/>
    </source>
</evidence>
<dbReference type="AlphaFoldDB" id="A0A0R3VZH4"/>